<comment type="caution">
    <text evidence="3">The sequence shown here is derived from an EMBL/GenBank/DDBJ whole genome shotgun (WGS) entry which is preliminary data.</text>
</comment>
<name>A0A1M2VYG4_TRAPU</name>
<dbReference type="OrthoDB" id="2756422at2759"/>
<evidence type="ECO:0000256" key="2">
    <source>
        <dbReference type="SAM" id="SignalP"/>
    </source>
</evidence>
<protein>
    <submittedName>
        <fullName evidence="3">Uncharacterized protein</fullName>
    </submittedName>
</protein>
<evidence type="ECO:0000313" key="4">
    <source>
        <dbReference type="Proteomes" id="UP000184267"/>
    </source>
</evidence>
<feature type="region of interest" description="Disordered" evidence="1">
    <location>
        <begin position="19"/>
        <end position="161"/>
    </location>
</feature>
<accession>A0A1M2VYG4</accession>
<feature type="compositionally biased region" description="Low complexity" evidence="1">
    <location>
        <begin position="135"/>
        <end position="161"/>
    </location>
</feature>
<organism evidence="3 4">
    <name type="scientific">Trametes pubescens</name>
    <name type="common">White-rot fungus</name>
    <dbReference type="NCBI Taxonomy" id="154538"/>
    <lineage>
        <taxon>Eukaryota</taxon>
        <taxon>Fungi</taxon>
        <taxon>Dikarya</taxon>
        <taxon>Basidiomycota</taxon>
        <taxon>Agaricomycotina</taxon>
        <taxon>Agaricomycetes</taxon>
        <taxon>Polyporales</taxon>
        <taxon>Polyporaceae</taxon>
        <taxon>Trametes</taxon>
    </lineage>
</organism>
<reference evidence="3 4" key="1">
    <citation type="submission" date="2016-10" db="EMBL/GenBank/DDBJ databases">
        <title>Genome sequence of the basidiomycete white-rot fungus Trametes pubescens.</title>
        <authorList>
            <person name="Makela M.R."/>
            <person name="Granchi Z."/>
            <person name="Peng M."/>
            <person name="De Vries R.P."/>
            <person name="Grigoriev I."/>
            <person name="Riley R."/>
            <person name="Hilden K."/>
        </authorList>
    </citation>
    <scope>NUCLEOTIDE SEQUENCE [LARGE SCALE GENOMIC DNA]</scope>
    <source>
        <strain evidence="3 4">FBCC735</strain>
    </source>
</reference>
<feature type="signal peptide" evidence="2">
    <location>
        <begin position="1"/>
        <end position="21"/>
    </location>
</feature>
<dbReference type="EMBL" id="MNAD01000475">
    <property type="protein sequence ID" value="OJT12613.1"/>
    <property type="molecule type" value="Genomic_DNA"/>
</dbReference>
<evidence type="ECO:0000256" key="1">
    <source>
        <dbReference type="SAM" id="MobiDB-lite"/>
    </source>
</evidence>
<dbReference type="Proteomes" id="UP000184267">
    <property type="component" value="Unassembled WGS sequence"/>
</dbReference>
<keyword evidence="2" id="KW-0732">Signal</keyword>
<evidence type="ECO:0000313" key="3">
    <source>
        <dbReference type="EMBL" id="OJT12613.1"/>
    </source>
</evidence>
<keyword evidence="4" id="KW-1185">Reference proteome</keyword>
<dbReference type="AlphaFoldDB" id="A0A1M2VYG4"/>
<feature type="compositionally biased region" description="Low complexity" evidence="1">
    <location>
        <begin position="80"/>
        <end position="104"/>
    </location>
</feature>
<sequence length="161" mass="16213">MRSPIIAFSLFAAVSPSLVSAAPTPQSPRLGNDVMGHSMPTDLKYPQRFAFPRNDNPVSKLLGGVSAEGTPAPPQPAGDVPSTTALASPAAADPVDPASLSSPPVDTAGGNTGHRAPAEPKEPGMPRVPTSPDYTPNVPVPGGNGPRPNTGSSDSSSTDTL</sequence>
<proteinExistence type="predicted"/>
<dbReference type="OMA" id="FPQRFAF"/>
<gene>
    <name evidence="3" type="ORF">TRAPUB_10854</name>
</gene>
<feature type="chain" id="PRO_5012047211" evidence="2">
    <location>
        <begin position="22"/>
        <end position="161"/>
    </location>
</feature>